<reference evidence="1 2" key="1">
    <citation type="submission" date="2019-03" db="EMBL/GenBank/DDBJ databases">
        <title>Draft genome sequences of novel Actinobacteria.</title>
        <authorList>
            <person name="Sahin N."/>
            <person name="Ay H."/>
            <person name="Saygin H."/>
        </authorList>
    </citation>
    <scope>NUCLEOTIDE SEQUENCE [LARGE SCALE GENOMIC DNA]</scope>
    <source>
        <strain evidence="1 2">JCM 30547</strain>
    </source>
</reference>
<sequence>MAFSNWAFIYLGLGTEDPVRDRAVISVGGLTTTIVPVPDRAAATEVAVQLVADGAQLIELCGGLGPSVVAEVLAATDGKVPVGGTNYGVESIHGLAALFPTS</sequence>
<dbReference type="RefSeq" id="WP_132404601.1">
    <property type="nucleotide sequence ID" value="NZ_SMKA01000024.1"/>
</dbReference>
<dbReference type="InterPro" id="IPR045441">
    <property type="entry name" value="DUF6506"/>
</dbReference>
<comment type="caution">
    <text evidence="1">The sequence shown here is derived from an EMBL/GenBank/DDBJ whole genome shotgun (WGS) entry which is preliminary data.</text>
</comment>
<organism evidence="1 2">
    <name type="scientific">Kribbella albertanoniae</name>
    <dbReference type="NCBI Taxonomy" id="1266829"/>
    <lineage>
        <taxon>Bacteria</taxon>
        <taxon>Bacillati</taxon>
        <taxon>Actinomycetota</taxon>
        <taxon>Actinomycetes</taxon>
        <taxon>Propionibacteriales</taxon>
        <taxon>Kribbellaceae</taxon>
        <taxon>Kribbella</taxon>
    </lineage>
</organism>
<accession>A0A4R4QA74</accession>
<dbReference type="Pfam" id="PF20116">
    <property type="entry name" value="DUF6506"/>
    <property type="match status" value="1"/>
</dbReference>
<dbReference type="AlphaFoldDB" id="A0A4R4QA74"/>
<dbReference type="OrthoDB" id="8595161at2"/>
<name>A0A4R4QA74_9ACTN</name>
<evidence type="ECO:0000313" key="2">
    <source>
        <dbReference type="Proteomes" id="UP000295075"/>
    </source>
</evidence>
<dbReference type="EMBL" id="SMKA01000024">
    <property type="protein sequence ID" value="TDC32281.1"/>
    <property type="molecule type" value="Genomic_DNA"/>
</dbReference>
<gene>
    <name evidence="1" type="ORF">E1261_08720</name>
</gene>
<protein>
    <submittedName>
        <fullName evidence="1">Uncharacterized protein</fullName>
    </submittedName>
</protein>
<dbReference type="Proteomes" id="UP000295075">
    <property type="component" value="Unassembled WGS sequence"/>
</dbReference>
<evidence type="ECO:0000313" key="1">
    <source>
        <dbReference type="EMBL" id="TDC32281.1"/>
    </source>
</evidence>
<proteinExistence type="predicted"/>
<keyword evidence="2" id="KW-1185">Reference proteome</keyword>